<dbReference type="NCBIfam" id="NF003046">
    <property type="entry name" value="PRK03955.1"/>
    <property type="match status" value="1"/>
</dbReference>
<evidence type="ECO:0000256" key="5">
    <source>
        <dbReference type="ARBA" id="ARBA00045299"/>
    </source>
</evidence>
<dbReference type="PANTHER" id="PTHR36577:SF3">
    <property type="entry name" value="DUF521 DOMAIN PROTEIN (AFU_ORTHOLOGUE AFUA_6G00490)"/>
    <property type="match status" value="1"/>
</dbReference>
<evidence type="ECO:0000256" key="7">
    <source>
        <dbReference type="HAMAP-Rule" id="MF_00078"/>
    </source>
</evidence>
<organism evidence="9 10">
    <name type="scientific">Methanocorpusculum labreanum (strain ATCC 43576 / DSM 4855 / Z)</name>
    <dbReference type="NCBI Taxonomy" id="410358"/>
    <lineage>
        <taxon>Archaea</taxon>
        <taxon>Methanobacteriati</taxon>
        <taxon>Methanobacteriota</taxon>
        <taxon>Stenosarchaea group</taxon>
        <taxon>Methanomicrobia</taxon>
        <taxon>Methanomicrobiales</taxon>
        <taxon>Methanocorpusculaceae</taxon>
        <taxon>Methanocorpusculum</taxon>
    </lineage>
</organism>
<dbReference type="GO" id="GO:0016836">
    <property type="term" value="F:hydro-lyase activity"/>
    <property type="evidence" value="ECO:0007669"/>
    <property type="project" value="UniProtKB-UniRule"/>
</dbReference>
<comment type="pathway">
    <text evidence="1 7">Isoprenoid biosynthesis; isopentenyl diphosphate biosynthesis via mevalonate pathway.</text>
</comment>
<keyword evidence="2 7" id="KW-0414">Isoprene biosynthesis</keyword>
<keyword evidence="3 7" id="KW-0456">Lyase</keyword>
<dbReference type="PANTHER" id="PTHR36577">
    <property type="entry name" value="DUF521 DOMAIN PROTEIN (AFU_ORTHOLOGUE AFUA_6G00490)"/>
    <property type="match status" value="1"/>
</dbReference>
<dbReference type="InterPro" id="IPR002840">
    <property type="entry name" value="PMDh-S-like_dom"/>
</dbReference>
<dbReference type="STRING" id="410358.Mlab_0800"/>
<dbReference type="KEGG" id="mla:Mlab_0800"/>
<reference evidence="9 10" key="1">
    <citation type="journal article" date="2009" name="Stand. Genomic Sci.">
        <title>Complete genome sequence of Methanocorpusculum labreanum type strain Z.</title>
        <authorList>
            <person name="Anderson I.J."/>
            <person name="Sieprawska-Lupa M."/>
            <person name="Goltsman E."/>
            <person name="Lapidus A."/>
            <person name="Copeland A."/>
            <person name="Glavina Del Rio T."/>
            <person name="Tice H."/>
            <person name="Dalin E."/>
            <person name="Barry K."/>
            <person name="Pitluck S."/>
            <person name="Hauser L."/>
            <person name="Land M."/>
            <person name="Lucas S."/>
            <person name="Richardson P."/>
            <person name="Whitman W.B."/>
            <person name="Kyrpides N.C."/>
        </authorList>
    </citation>
    <scope>NUCLEOTIDE SEQUENCE [LARGE SCALE GENOMIC DNA]</scope>
    <source>
        <strain evidence="10">ATCC 43576 / DSM 4855 / Z</strain>
    </source>
</reference>
<gene>
    <name evidence="9" type="ordered locus">Mlab_0800</name>
</gene>
<dbReference type="CDD" id="cd01356">
    <property type="entry name" value="AcnX_swivel"/>
    <property type="match status" value="1"/>
</dbReference>
<name>A2SRL5_METLZ</name>
<feature type="active site" description="Proton acceptor" evidence="7">
    <location>
        <position position="62"/>
    </location>
</feature>
<keyword evidence="10" id="KW-1185">Reference proteome</keyword>
<sequence>MLIQGRSIAKGTGTGPLLITDTPISFLGGVDPKTGIVIDETHPLFGKSVAGKVLVFPYGKGSTVGSYVLYALAKNHVAPAAIINTECETIIATGAIIAEIPTVDRLKGDLPKDGIVTVDGTSGTVSFAQCG</sequence>
<evidence type="ECO:0000259" key="8">
    <source>
        <dbReference type="Pfam" id="PF01989"/>
    </source>
</evidence>
<dbReference type="PIRSF" id="PIRSF004966">
    <property type="entry name" value="UCP004966"/>
    <property type="match status" value="1"/>
</dbReference>
<dbReference type="HAMAP" id="MF_00078">
    <property type="entry name" value="PMDh_S"/>
    <property type="match status" value="1"/>
</dbReference>
<comment type="similarity">
    <text evidence="7">Belongs to the AcnX type II small subunit family.</text>
</comment>
<evidence type="ECO:0000256" key="1">
    <source>
        <dbReference type="ARBA" id="ARBA00005092"/>
    </source>
</evidence>
<evidence type="ECO:0000256" key="2">
    <source>
        <dbReference type="ARBA" id="ARBA00023229"/>
    </source>
</evidence>
<comment type="subunit">
    <text evidence="6 7">Heterodimer composed of a large subunit (PMDh-L) and a small subunit (PMDh-S).</text>
</comment>
<evidence type="ECO:0000313" key="9">
    <source>
        <dbReference type="EMBL" id="ABN06971.1"/>
    </source>
</evidence>
<dbReference type="HOGENOM" id="CLU_141583_2_0_2"/>
<feature type="domain" description="Phosphomevalonate dehydratase small subunit-like" evidence="8">
    <location>
        <begin position="24"/>
        <end position="103"/>
    </location>
</feature>
<dbReference type="Gene3D" id="3.50.30.10">
    <property type="entry name" value="Phosphohistidine domain"/>
    <property type="match status" value="1"/>
</dbReference>
<dbReference type="eggNOG" id="arCOG04279">
    <property type="taxonomic scope" value="Archaea"/>
</dbReference>
<comment type="function">
    <text evidence="5 7">Component of a hydro-lyase that catalyzes the dehydration of mevalonate 5-phosphate (MVA5P) to form trans-anhydromevalonate 5-phosphate (tAHMP). Involved in the archaeal mevalonate (MVA) pathway, which provides fundamental precursors for isoprenoid biosynthesis, such as isopentenyl diphosphate (IPP) and dimethylallyl diphosphate (DMAPP).</text>
</comment>
<dbReference type="AlphaFoldDB" id="A2SRL5"/>
<protein>
    <recommendedName>
        <fullName evidence="7">Phosphomevalonate dehydratase small subunit</fullName>
        <shortName evidence="7">PMDh small subunit</shortName>
        <shortName evidence="7">PMDh-S</shortName>
        <ecNumber evidence="7">4.2.1.182</ecNumber>
    </recommendedName>
</protein>
<dbReference type="OrthoDB" id="18062at2157"/>
<evidence type="ECO:0000313" key="10">
    <source>
        <dbReference type="Proteomes" id="UP000000365"/>
    </source>
</evidence>
<dbReference type="GO" id="GO:0019287">
    <property type="term" value="P:isopentenyl diphosphate biosynthetic process, mevalonate pathway"/>
    <property type="evidence" value="ECO:0007669"/>
    <property type="project" value="UniProtKB-UniRule"/>
</dbReference>
<dbReference type="Proteomes" id="UP000000365">
    <property type="component" value="Chromosome"/>
</dbReference>
<accession>A2SRL5</accession>
<evidence type="ECO:0000256" key="3">
    <source>
        <dbReference type="ARBA" id="ARBA00023239"/>
    </source>
</evidence>
<dbReference type="InterPro" id="IPR020794">
    <property type="entry name" value="PMDh_S"/>
</dbReference>
<proteinExistence type="inferred from homology"/>
<dbReference type="Pfam" id="PF01989">
    <property type="entry name" value="AcnX_swivel_put"/>
    <property type="match status" value="1"/>
</dbReference>
<evidence type="ECO:0000256" key="4">
    <source>
        <dbReference type="ARBA" id="ARBA00045120"/>
    </source>
</evidence>
<dbReference type="GeneID" id="4795882"/>
<evidence type="ECO:0000256" key="6">
    <source>
        <dbReference type="ARBA" id="ARBA00046520"/>
    </source>
</evidence>
<comment type="catalytic activity">
    <reaction evidence="4">
        <text>(R)-5-phosphomevalonate = (2E)-3-methyl-5-phosphooxypent-2-enoate + H2O</text>
        <dbReference type="Rhea" id="RHEA:78975"/>
        <dbReference type="ChEBI" id="CHEBI:15377"/>
        <dbReference type="ChEBI" id="CHEBI:58146"/>
        <dbReference type="ChEBI" id="CHEBI:229665"/>
        <dbReference type="EC" id="4.2.1.182"/>
    </reaction>
    <physiologicalReaction direction="left-to-right" evidence="4">
        <dbReference type="Rhea" id="RHEA:78976"/>
    </physiologicalReaction>
</comment>
<dbReference type="InterPro" id="IPR012016">
    <property type="entry name" value="PMDh-S-like"/>
</dbReference>
<dbReference type="EMBL" id="CP000559">
    <property type="protein sequence ID" value="ABN06971.1"/>
    <property type="molecule type" value="Genomic_DNA"/>
</dbReference>
<dbReference type="RefSeq" id="WP_011833172.1">
    <property type="nucleotide sequence ID" value="NC_008942.1"/>
</dbReference>
<dbReference type="EC" id="4.2.1.182" evidence="7"/>
<dbReference type="SUPFAM" id="SSF52016">
    <property type="entry name" value="LeuD/IlvD-like"/>
    <property type="match status" value="1"/>
</dbReference>